<evidence type="ECO:0000259" key="1">
    <source>
        <dbReference type="Pfam" id="PF20155"/>
    </source>
</evidence>
<reference evidence="2 3" key="1">
    <citation type="submission" date="2018-06" db="EMBL/GenBank/DDBJ databases">
        <title>Genomic Encyclopedia of Type Strains, Phase IV (KMG-IV): sequencing the most valuable type-strain genomes for metagenomic binning, comparative biology and taxonomic classification.</title>
        <authorList>
            <person name="Goeker M."/>
        </authorList>
    </citation>
    <scope>NUCLEOTIDE SEQUENCE [LARGE SCALE GENOMIC DNA]</scope>
    <source>
        <strain evidence="2 3">DSM 25520</strain>
    </source>
</reference>
<dbReference type="OrthoDB" id="363355at2"/>
<organism evidence="2 3">
    <name type="scientific">Eoetvoesiella caeni</name>
    <dbReference type="NCBI Taxonomy" id="645616"/>
    <lineage>
        <taxon>Bacteria</taxon>
        <taxon>Pseudomonadati</taxon>
        <taxon>Pseudomonadota</taxon>
        <taxon>Betaproteobacteria</taxon>
        <taxon>Burkholderiales</taxon>
        <taxon>Alcaligenaceae</taxon>
        <taxon>Eoetvoesiella</taxon>
    </lineage>
</organism>
<keyword evidence="3" id="KW-1185">Reference proteome</keyword>
<sequence>MAAQGENVGGIYYEVEADTSKLVNSSQSVDKSLDGMNKRFAQTDKAAAKADMRMTKVAASVQRMGRESGIASVAMGALAKVVSGIVSLKTAVMLVQMAEAYNEMAERIAMATNGTREFNMVQDRLLSTANGTYRALSEAQEVYIRTADSLRSMGYSTEQVLDITDSLSYLFVTNAASADRASTAISAYSKAINKGKVESDAWESIIAATPSIINDIAEASGKSAAKIRELGASGKITAKELNEGLRQSLQSNKAAADGMATTVKDALVAVRNNLSVLVGKANQATGVTDDLATAIKGVAEAIQSVDVNELVRQVDALQVSMVAVNDLAGDWLKPFMVSTDEAASYLPKSFADSVLNTAKEIDGLSMIFTGTVGAIQGIWQALANNIPAFFKNAYNSALSDAASFVNGLADIINQPLQAFGREGIGKVSFGAGEQKKIIRLADAAKQGWNNAAKSAGAYAAIAGGMEDRELLRSVLAWGEAYETSGARAKSAIQGATDATEKLTAAQKKAIKDQEANKKAIDDLAQSLMLAAISGEELAVARAKLALNPAATADEVAQVEALARALWAVDEVEKAKKKFGDDPMKYIKGDVSPLSGGAFDDQTARYEAEAVAEQERYTAQLIRLQEALNLQQVTREQYAAQELAFAQTHADRMAQIEAAKQQTMLAAGEKGFGAMADVLKKSQGEQSGIYKAMFAVSKAFAIAQSIVAIQTGIAQAAALPFPANLAAMAAVAAETASIVGTITSANFGGGRQYGGPVAGSGMYRINETGAPEVLNTASGKQYLLPNTRGQVVSNKDATSGSGESAPRVTVNLIEDASRGGQVEQTQGDQGQIIDVFVADIRGGGKASRAMESTYGLRRQGR</sequence>
<dbReference type="AlphaFoldDB" id="A0A366HAP1"/>
<dbReference type="Pfam" id="PF20155">
    <property type="entry name" value="TMP_3"/>
    <property type="match status" value="1"/>
</dbReference>
<dbReference type="RefSeq" id="WP_113933250.1">
    <property type="nucleotide sequence ID" value="NZ_JACCEU010000003.1"/>
</dbReference>
<dbReference type="NCBIfam" id="TIGR02675">
    <property type="entry name" value="tape_meas_nterm"/>
    <property type="match status" value="1"/>
</dbReference>
<comment type="caution">
    <text evidence="2">The sequence shown here is derived from an EMBL/GenBank/DDBJ whole genome shotgun (WGS) entry which is preliminary data.</text>
</comment>
<dbReference type="InterPro" id="IPR013491">
    <property type="entry name" value="Tape_meas_N"/>
</dbReference>
<protein>
    <submittedName>
        <fullName evidence="2">Tape measure domain-containing protein</fullName>
    </submittedName>
</protein>
<dbReference type="EMBL" id="QNRQ01000005">
    <property type="protein sequence ID" value="RBP39275.1"/>
    <property type="molecule type" value="Genomic_DNA"/>
</dbReference>
<dbReference type="Proteomes" id="UP000253628">
    <property type="component" value="Unassembled WGS sequence"/>
</dbReference>
<evidence type="ECO:0000313" key="3">
    <source>
        <dbReference type="Proteomes" id="UP000253628"/>
    </source>
</evidence>
<name>A0A366HAP1_9BURK</name>
<proteinExistence type="predicted"/>
<gene>
    <name evidence="2" type="ORF">DFR37_10566</name>
</gene>
<evidence type="ECO:0000313" key="2">
    <source>
        <dbReference type="EMBL" id="RBP39275.1"/>
    </source>
</evidence>
<accession>A0A366HAP1</accession>
<feature type="domain" description="Tape measure protein N-terminal" evidence="1">
    <location>
        <begin position="94"/>
        <end position="283"/>
    </location>
</feature>